<gene>
    <name evidence="3" type="ORF">BZ3500_MVSOF-1268-A1-R1_CHR3-1G05506</name>
</gene>
<feature type="domain" description="Formyl transferase N-terminal" evidence="2">
    <location>
        <begin position="40"/>
        <end position="237"/>
    </location>
</feature>
<reference evidence="4" key="1">
    <citation type="submission" date="2016-10" db="EMBL/GenBank/DDBJ databases">
        <authorList>
            <person name="Jeantristanb JTB J.-T."/>
            <person name="Ricardo R."/>
        </authorList>
    </citation>
    <scope>NUCLEOTIDE SEQUENCE [LARGE SCALE GENOMIC DNA]</scope>
</reference>
<dbReference type="STRING" id="289078.A0A2X0NHQ3"/>
<dbReference type="InterPro" id="IPR002376">
    <property type="entry name" value="Formyl_transf_N"/>
</dbReference>
<dbReference type="GO" id="GO:0004479">
    <property type="term" value="F:methionyl-tRNA formyltransferase activity"/>
    <property type="evidence" value="ECO:0007669"/>
    <property type="project" value="UniProtKB-EC"/>
</dbReference>
<evidence type="ECO:0000313" key="4">
    <source>
        <dbReference type="Proteomes" id="UP000249723"/>
    </source>
</evidence>
<dbReference type="Pfam" id="PF00551">
    <property type="entry name" value="Formyl_trans_N"/>
    <property type="match status" value="1"/>
</dbReference>
<dbReference type="InterPro" id="IPR041711">
    <property type="entry name" value="Met-tRNA-FMT_N"/>
</dbReference>
<dbReference type="EC" id="2.1.2.9" evidence="1"/>
<proteinExistence type="predicted"/>
<dbReference type="PANTHER" id="PTHR11138">
    <property type="entry name" value="METHIONYL-TRNA FORMYLTRANSFERASE"/>
    <property type="match status" value="1"/>
</dbReference>
<protein>
    <recommendedName>
        <fullName evidence="1">methionyl-tRNA formyltransferase</fullName>
        <ecNumber evidence="1">2.1.2.9</ecNumber>
    </recommendedName>
</protein>
<sequence>MSFHVFRPVWKQVELTTRPLKKRRLLSSDRYAAAPRAPYRILLFGADEFSCATLAAIHDAREDLVEELVVVTPPEARTGRGLKTIHRPPLREMAESLNLTSIALPPTTPLRAYKPPTSFLDPTSSTPSLLDPSRTLLLTASFGHLIPTTLLSLFPPLNTLNVHPSLLPKYRGASPIQWAIAHGEQSTGVSVQELSRGKFDQGRLLGQKHVSMPPMADFKTLEPILAREGANLLVEVLRNLEKAQANAVAQTGVVSHASKIVRDHARIVWDRMGSDELKRLQRGIGHQFPLWTTLKTFPSNPTEPSQPSKTIQIQLLDNPAFSVPDSVPIAELTSLPPGSTAFDPRTKTLFVRCAAGVVGVEKVKGAGGKWVRSGEWWNGVGRRLGTVRME</sequence>
<dbReference type="PANTHER" id="PTHR11138:SF5">
    <property type="entry name" value="METHIONYL-TRNA FORMYLTRANSFERASE, MITOCHONDRIAL"/>
    <property type="match status" value="1"/>
</dbReference>
<dbReference type="AlphaFoldDB" id="A0A2X0NHQ3"/>
<accession>A0A2X0NHQ3</accession>
<dbReference type="GO" id="GO:0005739">
    <property type="term" value="C:mitochondrion"/>
    <property type="evidence" value="ECO:0007669"/>
    <property type="project" value="TreeGrafter"/>
</dbReference>
<name>A0A2X0NHQ3_9BASI</name>
<dbReference type="Gene3D" id="3.40.50.12230">
    <property type="match status" value="1"/>
</dbReference>
<evidence type="ECO:0000313" key="3">
    <source>
        <dbReference type="EMBL" id="SCZ98621.1"/>
    </source>
</evidence>
<organism evidence="3 4">
    <name type="scientific">Microbotryum saponariae</name>
    <dbReference type="NCBI Taxonomy" id="289078"/>
    <lineage>
        <taxon>Eukaryota</taxon>
        <taxon>Fungi</taxon>
        <taxon>Dikarya</taxon>
        <taxon>Basidiomycota</taxon>
        <taxon>Pucciniomycotina</taxon>
        <taxon>Microbotryomycetes</taxon>
        <taxon>Microbotryales</taxon>
        <taxon>Microbotryaceae</taxon>
        <taxon>Microbotryum</taxon>
    </lineage>
</organism>
<dbReference type="CDD" id="cd08646">
    <property type="entry name" value="FMT_core_Met-tRNA-FMT_N"/>
    <property type="match status" value="1"/>
</dbReference>
<dbReference type="OrthoDB" id="10268103at2759"/>
<dbReference type="SUPFAM" id="SSF53328">
    <property type="entry name" value="Formyltransferase"/>
    <property type="match status" value="1"/>
</dbReference>
<evidence type="ECO:0000256" key="1">
    <source>
        <dbReference type="ARBA" id="ARBA00012261"/>
    </source>
</evidence>
<evidence type="ECO:0000259" key="2">
    <source>
        <dbReference type="Pfam" id="PF00551"/>
    </source>
</evidence>
<keyword evidence="4" id="KW-1185">Reference proteome</keyword>
<dbReference type="InterPro" id="IPR036477">
    <property type="entry name" value="Formyl_transf_N_sf"/>
</dbReference>
<dbReference type="EMBL" id="FMWP01000096">
    <property type="protein sequence ID" value="SCZ98621.1"/>
    <property type="molecule type" value="Genomic_DNA"/>
</dbReference>
<dbReference type="Proteomes" id="UP000249723">
    <property type="component" value="Unassembled WGS sequence"/>
</dbReference>